<proteinExistence type="predicted"/>
<accession>A0A1V6PPU9</accession>
<evidence type="ECO:0000259" key="1">
    <source>
        <dbReference type="Pfam" id="PF14529"/>
    </source>
</evidence>
<dbReference type="AlphaFoldDB" id="A0A1V6PPU9"/>
<dbReference type="GO" id="GO:0003824">
    <property type="term" value="F:catalytic activity"/>
    <property type="evidence" value="ECO:0007669"/>
    <property type="project" value="InterPro"/>
</dbReference>
<dbReference type="Pfam" id="PF14529">
    <property type="entry name" value="Exo_endo_phos_2"/>
    <property type="match status" value="1"/>
</dbReference>
<organism evidence="2 3">
    <name type="scientific">Penicillium antarcticum</name>
    <dbReference type="NCBI Taxonomy" id="416450"/>
    <lineage>
        <taxon>Eukaryota</taxon>
        <taxon>Fungi</taxon>
        <taxon>Dikarya</taxon>
        <taxon>Ascomycota</taxon>
        <taxon>Pezizomycotina</taxon>
        <taxon>Eurotiomycetes</taxon>
        <taxon>Eurotiomycetidae</taxon>
        <taxon>Eurotiales</taxon>
        <taxon>Aspergillaceae</taxon>
        <taxon>Penicillium</taxon>
    </lineage>
</organism>
<name>A0A1V6PPU9_9EURO</name>
<evidence type="ECO:0000313" key="2">
    <source>
        <dbReference type="EMBL" id="OQD78757.1"/>
    </source>
</evidence>
<comment type="caution">
    <text evidence="2">The sequence shown here is derived from an EMBL/GenBank/DDBJ whole genome shotgun (WGS) entry which is preliminary data.</text>
</comment>
<protein>
    <recommendedName>
        <fullName evidence="1">Endonuclease/exonuclease/phosphatase domain-containing protein</fullName>
    </recommendedName>
</protein>
<evidence type="ECO:0000313" key="3">
    <source>
        <dbReference type="Proteomes" id="UP000191672"/>
    </source>
</evidence>
<dbReference type="InterPro" id="IPR005135">
    <property type="entry name" value="Endo/exonuclease/phosphatase"/>
</dbReference>
<dbReference type="Proteomes" id="UP000191672">
    <property type="component" value="Unassembled WGS sequence"/>
</dbReference>
<dbReference type="EMBL" id="MDYN01000083">
    <property type="protein sequence ID" value="OQD78757.1"/>
    <property type="molecule type" value="Genomic_DNA"/>
</dbReference>
<dbReference type="SUPFAM" id="SSF56219">
    <property type="entry name" value="DNase I-like"/>
    <property type="match status" value="1"/>
</dbReference>
<reference evidence="3" key="1">
    <citation type="journal article" date="2017" name="Nat. Microbiol.">
        <title>Global analysis of biosynthetic gene clusters reveals vast potential of secondary metabolite production in Penicillium species.</title>
        <authorList>
            <person name="Nielsen J.C."/>
            <person name="Grijseels S."/>
            <person name="Prigent S."/>
            <person name="Ji B."/>
            <person name="Dainat J."/>
            <person name="Nielsen K.F."/>
            <person name="Frisvad J.C."/>
            <person name="Workman M."/>
            <person name="Nielsen J."/>
        </authorList>
    </citation>
    <scope>NUCLEOTIDE SEQUENCE [LARGE SCALE GENOMIC DNA]</scope>
    <source>
        <strain evidence="3">IBT 31811</strain>
    </source>
</reference>
<dbReference type="InterPro" id="IPR036691">
    <property type="entry name" value="Endo/exonu/phosph_ase_sf"/>
</dbReference>
<feature type="domain" description="Endonuclease/exonuclease/phosphatase" evidence="1">
    <location>
        <begin position="102"/>
        <end position="217"/>
    </location>
</feature>
<sequence>MATFLRDEKVLAADVIAVQEPWKNQLQHTSHQPATASFQLLYPTKGVRQEQNQESDPPPPGVCLFVSKKLDPSTWSCQLISQDYQLLKLRKTYRDSDWTDLFIHNIYNRPGSDTLERLRCELARRPHGEHVVLGDMNAHHSLWGGVGTKADTEAEKLLEITNEWGLELANEEGKPTWTRNDQASVIDLTFVSSSLVDRLIQCERPDDVEHSSDHFPIRTALDIKTPAASQQMRRNWNATDNKKLVQKIEENVQVKDLSQADTQQIEAQYQELLESVQSSIEDSTPWAKPSTWSNSDFDDECKAAVKEVRRLRRRHTKTQDPFDWMCYSIARNRKARLIKKKLSRAHRRRVQQVIEDGPQGMWRLAKWQIARTGVNNSNFE</sequence>
<gene>
    <name evidence="2" type="ORF">PENANT_c083G08724</name>
</gene>
<dbReference type="Gene3D" id="3.60.10.10">
    <property type="entry name" value="Endonuclease/exonuclease/phosphatase"/>
    <property type="match status" value="1"/>
</dbReference>
<keyword evidence="3" id="KW-1185">Reference proteome</keyword>